<gene>
    <name evidence="3" type="ORF">TanjilG_25051</name>
</gene>
<keyword evidence="1" id="KW-1133">Transmembrane helix</keyword>
<dbReference type="EMBL" id="CM007373">
    <property type="protein sequence ID" value="OIV98805.1"/>
    <property type="molecule type" value="Genomic_DNA"/>
</dbReference>
<dbReference type="Gene3D" id="1.20.1130.10">
    <property type="entry name" value="Photosystem I PsaA/PsaB"/>
    <property type="match status" value="1"/>
</dbReference>
<reference evidence="3 4" key="1">
    <citation type="journal article" date="2017" name="Plant Biotechnol. J.">
        <title>A comprehensive draft genome sequence for lupin (Lupinus angustifolius), an emerging health food: insights into plant-microbe interactions and legume evolution.</title>
        <authorList>
            <person name="Hane J.K."/>
            <person name="Ming Y."/>
            <person name="Kamphuis L.G."/>
            <person name="Nelson M.N."/>
            <person name="Garg G."/>
            <person name="Atkins C.A."/>
            <person name="Bayer P.E."/>
            <person name="Bravo A."/>
            <person name="Bringans S."/>
            <person name="Cannon S."/>
            <person name="Edwards D."/>
            <person name="Foley R."/>
            <person name="Gao L.L."/>
            <person name="Harrison M.J."/>
            <person name="Huang W."/>
            <person name="Hurgobin B."/>
            <person name="Li S."/>
            <person name="Liu C.W."/>
            <person name="McGrath A."/>
            <person name="Morahan G."/>
            <person name="Murray J."/>
            <person name="Weller J."/>
            <person name="Jian J."/>
            <person name="Singh K.B."/>
        </authorList>
    </citation>
    <scope>NUCLEOTIDE SEQUENCE [LARGE SCALE GENOMIC DNA]</scope>
    <source>
        <strain evidence="4">cv. Tanjil</strain>
        <tissue evidence="3">Whole plant</tissue>
    </source>
</reference>
<keyword evidence="1" id="KW-0472">Membrane</keyword>
<evidence type="ECO:0000313" key="3">
    <source>
        <dbReference type="EMBL" id="OIV98805.1"/>
    </source>
</evidence>
<evidence type="ECO:0000256" key="1">
    <source>
        <dbReference type="SAM" id="Phobius"/>
    </source>
</evidence>
<dbReference type="SUPFAM" id="SSF81558">
    <property type="entry name" value="Photosystem I subunits PsaA/PsaB"/>
    <property type="match status" value="1"/>
</dbReference>
<accession>A0A1J7GEM0</accession>
<dbReference type="InterPro" id="IPR058331">
    <property type="entry name" value="DUF8018"/>
</dbReference>
<keyword evidence="4" id="KW-1185">Reference proteome</keyword>
<protein>
    <recommendedName>
        <fullName evidence="2">DUF8018 domain-containing protein</fullName>
    </recommendedName>
</protein>
<dbReference type="PANTHER" id="PTHR35289:SF1">
    <property type="entry name" value="ATP SYNTHASE 9 MITOCHONDRIAL-RELATED"/>
    <property type="match status" value="1"/>
</dbReference>
<sequence length="597" mass="68236">MTHPPFHPPSTIHPIDEDLNRNRSDQIYFGESILRASQRKDGIELKDRLKAEKDRRDKEAKEKRKIGIEERRPTGFFFGHGLKYLIEAHKGPFTGQGQKILDAWYAQFSLNPTLLGSLTIHLIYSIPLYPYLLTEQGSLIQTLTSEWLLRDSHHGRWICSTSLLPRYRGGAIHGKLHDASRTNPPIRISLPILPIWWRIRPVPVSASRATKQAMLPALPVMQEAANQVEDQFRIKVDIIRWMATLDSEPEGDWLGRGARALDNPRTATGEESLDKLYRLYADLALFWGVRSQSFWDLKGKFCDGRIWMPNRRHRPQLTSTFRSKHKANNAYPWDPSFAAGGQNHRLTSSFDILPGRETTKIHINPILIALALALVILNVLFSMLLNRSICYASPFFDWKGGDPAAVSDKDRISKPRRVPSSSSTIVRPYSQGISLLPTPDPIPSSSGTSIFNLSLYQAPFRVSYSMRCLSQRSGRRSAANPLLSVRSASKLFHFFRLALPPMPECYFRLPPNLNHRESIMSEMKSAMEEHIELMTDLLQKLSSELRAALRPAYENFMGFFHAIDWKINTLFSLCYLIIKWKITELRHRARAASSKQD</sequence>
<dbReference type="Pfam" id="PF26057">
    <property type="entry name" value="DUF8018"/>
    <property type="match status" value="1"/>
</dbReference>
<organism evidence="3 4">
    <name type="scientific">Lupinus angustifolius</name>
    <name type="common">Narrow-leaved blue lupine</name>
    <dbReference type="NCBI Taxonomy" id="3871"/>
    <lineage>
        <taxon>Eukaryota</taxon>
        <taxon>Viridiplantae</taxon>
        <taxon>Streptophyta</taxon>
        <taxon>Embryophyta</taxon>
        <taxon>Tracheophyta</taxon>
        <taxon>Spermatophyta</taxon>
        <taxon>Magnoliopsida</taxon>
        <taxon>eudicotyledons</taxon>
        <taxon>Gunneridae</taxon>
        <taxon>Pentapetalae</taxon>
        <taxon>rosids</taxon>
        <taxon>fabids</taxon>
        <taxon>Fabales</taxon>
        <taxon>Fabaceae</taxon>
        <taxon>Papilionoideae</taxon>
        <taxon>50 kb inversion clade</taxon>
        <taxon>genistoids sensu lato</taxon>
        <taxon>core genistoids</taxon>
        <taxon>Genisteae</taxon>
        <taxon>Lupinus</taxon>
    </lineage>
</organism>
<proteinExistence type="predicted"/>
<feature type="transmembrane region" description="Helical" evidence="1">
    <location>
        <begin position="366"/>
        <end position="385"/>
    </location>
</feature>
<feature type="domain" description="DUF8018" evidence="2">
    <location>
        <begin position="211"/>
        <end position="298"/>
    </location>
</feature>
<dbReference type="PANTHER" id="PTHR35289">
    <property type="entry name" value="TRANSMEMBRANE PROTEIN"/>
    <property type="match status" value="1"/>
</dbReference>
<name>A0A1J7GEM0_LUPAN</name>
<dbReference type="Proteomes" id="UP000188354">
    <property type="component" value="Chromosome LG13"/>
</dbReference>
<evidence type="ECO:0000313" key="4">
    <source>
        <dbReference type="Proteomes" id="UP000188354"/>
    </source>
</evidence>
<dbReference type="InterPro" id="IPR052694">
    <property type="entry name" value="Mt_uS3-like"/>
</dbReference>
<dbReference type="Gramene" id="OIV98805">
    <property type="protein sequence ID" value="OIV98805"/>
    <property type="gene ID" value="TanjilG_25051"/>
</dbReference>
<dbReference type="InterPro" id="IPR036408">
    <property type="entry name" value="PSI_PsaA/B_sf"/>
</dbReference>
<keyword evidence="1" id="KW-0812">Transmembrane</keyword>
<dbReference type="AlphaFoldDB" id="A0A1J7GEM0"/>
<evidence type="ECO:0000259" key="2">
    <source>
        <dbReference type="Pfam" id="PF26057"/>
    </source>
</evidence>